<proteinExistence type="predicted"/>
<dbReference type="EMBL" id="JACTNZ010000003">
    <property type="protein sequence ID" value="KAG5557925.1"/>
    <property type="molecule type" value="Genomic_DNA"/>
</dbReference>
<name>A0AAV6KZQ8_9ERIC</name>
<feature type="compositionally biased region" description="Basic and acidic residues" evidence="1">
    <location>
        <begin position="60"/>
        <end position="79"/>
    </location>
</feature>
<evidence type="ECO:0000313" key="2">
    <source>
        <dbReference type="EMBL" id="KAG5557925.1"/>
    </source>
</evidence>
<gene>
    <name evidence="2" type="ORF">RHGRI_007991</name>
</gene>
<accession>A0AAV6KZQ8</accession>
<dbReference type="AlphaFoldDB" id="A0AAV6KZQ8"/>
<organism evidence="2 3">
    <name type="scientific">Rhododendron griersonianum</name>
    <dbReference type="NCBI Taxonomy" id="479676"/>
    <lineage>
        <taxon>Eukaryota</taxon>
        <taxon>Viridiplantae</taxon>
        <taxon>Streptophyta</taxon>
        <taxon>Embryophyta</taxon>
        <taxon>Tracheophyta</taxon>
        <taxon>Spermatophyta</taxon>
        <taxon>Magnoliopsida</taxon>
        <taxon>eudicotyledons</taxon>
        <taxon>Gunneridae</taxon>
        <taxon>Pentapetalae</taxon>
        <taxon>asterids</taxon>
        <taxon>Ericales</taxon>
        <taxon>Ericaceae</taxon>
        <taxon>Ericoideae</taxon>
        <taxon>Rhodoreae</taxon>
        <taxon>Rhododendron</taxon>
    </lineage>
</organism>
<comment type="caution">
    <text evidence="2">The sequence shown here is derived from an EMBL/GenBank/DDBJ whole genome shotgun (WGS) entry which is preliminary data.</text>
</comment>
<reference evidence="2" key="1">
    <citation type="submission" date="2020-08" db="EMBL/GenBank/DDBJ databases">
        <title>Plant Genome Project.</title>
        <authorList>
            <person name="Zhang R.-G."/>
        </authorList>
    </citation>
    <scope>NUCLEOTIDE SEQUENCE</scope>
    <source>
        <strain evidence="2">WSP0</strain>
        <tissue evidence="2">Leaf</tissue>
    </source>
</reference>
<feature type="region of interest" description="Disordered" evidence="1">
    <location>
        <begin position="1"/>
        <end position="79"/>
    </location>
</feature>
<keyword evidence="3" id="KW-1185">Reference proteome</keyword>
<protein>
    <submittedName>
        <fullName evidence="2">Uncharacterized protein</fullName>
    </submittedName>
</protein>
<evidence type="ECO:0000256" key="1">
    <source>
        <dbReference type="SAM" id="MobiDB-lite"/>
    </source>
</evidence>
<feature type="compositionally biased region" description="Acidic residues" evidence="1">
    <location>
        <begin position="26"/>
        <end position="49"/>
    </location>
</feature>
<evidence type="ECO:0000313" key="3">
    <source>
        <dbReference type="Proteomes" id="UP000823749"/>
    </source>
</evidence>
<sequence>MRAIGPDPIIVDIEDDSEEKNAEDPNKDDDGEGEDDEANDEGAEGETGGEDTPTMSSSRAYEEAGTKSSYEEKNYPDGP</sequence>
<dbReference type="Proteomes" id="UP000823749">
    <property type="component" value="Chromosome 3"/>
</dbReference>